<name>A0ACB7ZT58_9AGAM</name>
<accession>A0ACB7ZT58</accession>
<gene>
    <name evidence="1" type="ORF">BJ138DRAFT_1167456</name>
</gene>
<dbReference type="Proteomes" id="UP000790377">
    <property type="component" value="Unassembled WGS sequence"/>
</dbReference>
<dbReference type="EMBL" id="MU268716">
    <property type="protein sequence ID" value="KAH7903873.1"/>
    <property type="molecule type" value="Genomic_DNA"/>
</dbReference>
<evidence type="ECO:0000313" key="2">
    <source>
        <dbReference type="Proteomes" id="UP000790377"/>
    </source>
</evidence>
<sequence>MHPAFTWRNILHINDANSVTGPAQVPFPFVKPNMPQPPKLEYDEAVIRARYRADMAVLYAHRMPMDQLPDQYRGPNTLKLHFAIPLSSDLLMKYVEQHGYGVNIHGAVEEQLSAAIGYPLRLEFPFPETKPEDGDSILALYNNHNMNTAMRNLPDGGDAEVINSMNQELGLDETARPQWFFDYMISRE</sequence>
<proteinExistence type="predicted"/>
<protein>
    <submittedName>
        <fullName evidence="1">Uncharacterized protein</fullName>
    </submittedName>
</protein>
<reference evidence="1" key="1">
    <citation type="journal article" date="2021" name="New Phytol.">
        <title>Evolutionary innovations through gain and loss of genes in the ectomycorrhizal Boletales.</title>
        <authorList>
            <person name="Wu G."/>
            <person name="Miyauchi S."/>
            <person name="Morin E."/>
            <person name="Kuo A."/>
            <person name="Drula E."/>
            <person name="Varga T."/>
            <person name="Kohler A."/>
            <person name="Feng B."/>
            <person name="Cao Y."/>
            <person name="Lipzen A."/>
            <person name="Daum C."/>
            <person name="Hundley H."/>
            <person name="Pangilinan J."/>
            <person name="Johnson J."/>
            <person name="Barry K."/>
            <person name="LaButti K."/>
            <person name="Ng V."/>
            <person name="Ahrendt S."/>
            <person name="Min B."/>
            <person name="Choi I.G."/>
            <person name="Park H."/>
            <person name="Plett J.M."/>
            <person name="Magnuson J."/>
            <person name="Spatafora J.W."/>
            <person name="Nagy L.G."/>
            <person name="Henrissat B."/>
            <person name="Grigoriev I.V."/>
            <person name="Yang Z.L."/>
            <person name="Xu J."/>
            <person name="Martin F.M."/>
        </authorList>
    </citation>
    <scope>NUCLEOTIDE SEQUENCE</scope>
    <source>
        <strain evidence="1">ATCC 28755</strain>
    </source>
</reference>
<comment type="caution">
    <text evidence="1">The sequence shown here is derived from an EMBL/GenBank/DDBJ whole genome shotgun (WGS) entry which is preliminary data.</text>
</comment>
<organism evidence="1 2">
    <name type="scientific">Hygrophoropsis aurantiaca</name>
    <dbReference type="NCBI Taxonomy" id="72124"/>
    <lineage>
        <taxon>Eukaryota</taxon>
        <taxon>Fungi</taxon>
        <taxon>Dikarya</taxon>
        <taxon>Basidiomycota</taxon>
        <taxon>Agaricomycotina</taxon>
        <taxon>Agaricomycetes</taxon>
        <taxon>Agaricomycetidae</taxon>
        <taxon>Boletales</taxon>
        <taxon>Coniophorineae</taxon>
        <taxon>Hygrophoropsidaceae</taxon>
        <taxon>Hygrophoropsis</taxon>
    </lineage>
</organism>
<keyword evidence="2" id="KW-1185">Reference proteome</keyword>
<evidence type="ECO:0000313" key="1">
    <source>
        <dbReference type="EMBL" id="KAH7903873.1"/>
    </source>
</evidence>